<reference evidence="1" key="2">
    <citation type="submission" date="2023-01" db="EMBL/GenBank/DDBJ databases">
        <title>Draft genome sequence of Sulfitobacter pacificus strain NBRC 109915.</title>
        <authorList>
            <person name="Sun Q."/>
            <person name="Mori K."/>
        </authorList>
    </citation>
    <scope>NUCLEOTIDE SEQUENCE</scope>
    <source>
        <strain evidence="1">NBRC 109915</strain>
    </source>
</reference>
<sequence>MQSLSSPLTTQEWIIDLFSSRAAATGGVVRRKKRDIERYVGMEEFKAELRRRGFHAIENAGQIVIFCNQEAVRAVL</sequence>
<keyword evidence="2" id="KW-1185">Reference proteome</keyword>
<accession>A0ABQ5VI59</accession>
<gene>
    <name evidence="1" type="ORF">GCM10007927_15640</name>
</gene>
<name>A0ABQ5VI59_9RHOB</name>
<proteinExistence type="predicted"/>
<organism evidence="1 2">
    <name type="scientific">Sulfitobacter pacificus</name>
    <dbReference type="NCBI Taxonomy" id="1499314"/>
    <lineage>
        <taxon>Bacteria</taxon>
        <taxon>Pseudomonadati</taxon>
        <taxon>Pseudomonadota</taxon>
        <taxon>Alphaproteobacteria</taxon>
        <taxon>Rhodobacterales</taxon>
        <taxon>Roseobacteraceae</taxon>
        <taxon>Sulfitobacter</taxon>
    </lineage>
</organism>
<dbReference type="EMBL" id="BSNL01000001">
    <property type="protein sequence ID" value="GLQ26761.1"/>
    <property type="molecule type" value="Genomic_DNA"/>
</dbReference>
<evidence type="ECO:0008006" key="3">
    <source>
        <dbReference type="Google" id="ProtNLM"/>
    </source>
</evidence>
<evidence type="ECO:0000313" key="2">
    <source>
        <dbReference type="Proteomes" id="UP001161388"/>
    </source>
</evidence>
<protein>
    <recommendedName>
        <fullName evidence="3">N-(5'-phosphoribosyl)anthranilate isomerase</fullName>
    </recommendedName>
</protein>
<comment type="caution">
    <text evidence="1">The sequence shown here is derived from an EMBL/GenBank/DDBJ whole genome shotgun (WGS) entry which is preliminary data.</text>
</comment>
<dbReference type="RefSeq" id="WP_284372229.1">
    <property type="nucleotide sequence ID" value="NZ_BSNL01000001.1"/>
</dbReference>
<evidence type="ECO:0000313" key="1">
    <source>
        <dbReference type="EMBL" id="GLQ26761.1"/>
    </source>
</evidence>
<reference evidence="1" key="1">
    <citation type="journal article" date="2014" name="Int. J. Syst. Evol. Microbiol.">
        <title>Complete genome of a new Firmicutes species belonging to the dominant human colonic microbiota ('Ruminococcus bicirculans') reveals two chromosomes and a selective capacity to utilize plant glucans.</title>
        <authorList>
            <consortium name="NISC Comparative Sequencing Program"/>
            <person name="Wegmann U."/>
            <person name="Louis P."/>
            <person name="Goesmann A."/>
            <person name="Henrissat B."/>
            <person name="Duncan S.H."/>
            <person name="Flint H.J."/>
        </authorList>
    </citation>
    <scope>NUCLEOTIDE SEQUENCE</scope>
    <source>
        <strain evidence="1">NBRC 109915</strain>
    </source>
</reference>
<dbReference type="Proteomes" id="UP001161388">
    <property type="component" value="Unassembled WGS sequence"/>
</dbReference>